<dbReference type="GO" id="GO:0016987">
    <property type="term" value="F:sigma factor activity"/>
    <property type="evidence" value="ECO:0007669"/>
    <property type="project" value="UniProtKB-KW"/>
</dbReference>
<evidence type="ECO:0000256" key="1">
    <source>
        <dbReference type="ARBA" id="ARBA00008798"/>
    </source>
</evidence>
<dbReference type="Gene3D" id="1.10.10.1330">
    <property type="entry name" value="RNA polymerase sigma-54 factor, core-binding domain"/>
    <property type="match status" value="1"/>
</dbReference>
<gene>
    <name evidence="11" type="ORF">L0N08_25520</name>
</gene>
<feature type="domain" description="RNA polymerase sigma factor 54 core-binding" evidence="10">
    <location>
        <begin position="106"/>
        <end position="282"/>
    </location>
</feature>
<dbReference type="Gene3D" id="1.10.10.60">
    <property type="entry name" value="Homeodomain-like"/>
    <property type="match status" value="1"/>
</dbReference>
<evidence type="ECO:0000259" key="9">
    <source>
        <dbReference type="Pfam" id="PF04552"/>
    </source>
</evidence>
<keyword evidence="7" id="KW-0238">DNA-binding</keyword>
<dbReference type="InterPro" id="IPR007634">
    <property type="entry name" value="RNA_pol_sigma_54_DNA-bd"/>
</dbReference>
<comment type="similarity">
    <text evidence="1">Belongs to the sigma-54 factor family.</text>
</comment>
<dbReference type="PRINTS" id="PR00045">
    <property type="entry name" value="SIGMA54FCT"/>
</dbReference>
<keyword evidence="6" id="KW-0731">Sigma factor</keyword>
<evidence type="ECO:0000259" key="10">
    <source>
        <dbReference type="Pfam" id="PF04963"/>
    </source>
</evidence>
<dbReference type="GO" id="GO:0016779">
    <property type="term" value="F:nucleotidyltransferase activity"/>
    <property type="evidence" value="ECO:0007669"/>
    <property type="project" value="UniProtKB-KW"/>
</dbReference>
<dbReference type="GO" id="GO:0006352">
    <property type="term" value="P:DNA-templated transcription initiation"/>
    <property type="evidence" value="ECO:0007669"/>
    <property type="project" value="InterPro"/>
</dbReference>
<evidence type="ECO:0000256" key="3">
    <source>
        <dbReference type="ARBA" id="ARBA00022679"/>
    </source>
</evidence>
<evidence type="ECO:0000256" key="2">
    <source>
        <dbReference type="ARBA" id="ARBA00022478"/>
    </source>
</evidence>
<dbReference type="GO" id="GO:0001216">
    <property type="term" value="F:DNA-binding transcription activator activity"/>
    <property type="evidence" value="ECO:0007669"/>
    <property type="project" value="InterPro"/>
</dbReference>
<dbReference type="Pfam" id="PF04963">
    <property type="entry name" value="Sigma54_CBD"/>
    <property type="match status" value="1"/>
</dbReference>
<dbReference type="GO" id="GO:0000428">
    <property type="term" value="C:DNA-directed RNA polymerase complex"/>
    <property type="evidence" value="ECO:0007669"/>
    <property type="project" value="UniProtKB-KW"/>
</dbReference>
<dbReference type="Proteomes" id="UP001299608">
    <property type="component" value="Unassembled WGS sequence"/>
</dbReference>
<reference evidence="11" key="1">
    <citation type="submission" date="2022-01" db="EMBL/GenBank/DDBJ databases">
        <title>Collection of gut derived symbiotic bacterial strains cultured from healthy donors.</title>
        <authorList>
            <person name="Lin H."/>
            <person name="Kohout C."/>
            <person name="Waligurski E."/>
            <person name="Pamer E.G."/>
        </authorList>
    </citation>
    <scope>NUCLEOTIDE SEQUENCE</scope>
    <source>
        <strain evidence="11">DFI.6.55</strain>
    </source>
</reference>
<dbReference type="GO" id="GO:0003677">
    <property type="term" value="F:DNA binding"/>
    <property type="evidence" value="ECO:0007669"/>
    <property type="project" value="UniProtKB-KW"/>
</dbReference>
<organism evidence="11 12">
    <name type="scientific">Enterocloster aldenensis</name>
    <dbReference type="NCBI Taxonomy" id="358742"/>
    <lineage>
        <taxon>Bacteria</taxon>
        <taxon>Bacillati</taxon>
        <taxon>Bacillota</taxon>
        <taxon>Clostridia</taxon>
        <taxon>Lachnospirales</taxon>
        <taxon>Lachnospiraceae</taxon>
        <taxon>Enterocloster</taxon>
    </lineage>
</organism>
<keyword evidence="2" id="KW-0240">DNA-directed RNA polymerase</keyword>
<keyword evidence="4" id="KW-0548">Nucleotidyltransferase</keyword>
<accession>A0AAW5C6V3</accession>
<dbReference type="InterPro" id="IPR038709">
    <property type="entry name" value="RpoN_core-bd_sf"/>
</dbReference>
<protein>
    <recommendedName>
        <fullName evidence="13">RNA polymerase sigma-54 factor</fullName>
    </recommendedName>
</protein>
<dbReference type="PIRSF" id="PIRSF000774">
    <property type="entry name" value="RpoN"/>
    <property type="match status" value="1"/>
</dbReference>
<evidence type="ECO:0000256" key="8">
    <source>
        <dbReference type="ARBA" id="ARBA00023163"/>
    </source>
</evidence>
<comment type="caution">
    <text evidence="11">The sequence shown here is derived from an EMBL/GenBank/DDBJ whole genome shotgun (WGS) entry which is preliminary data.</text>
</comment>
<evidence type="ECO:0008006" key="13">
    <source>
        <dbReference type="Google" id="ProtNLM"/>
    </source>
</evidence>
<keyword evidence="5" id="KW-0805">Transcription regulation</keyword>
<sequence>MENGLVMSQELKQKQTLSAYQYQSLHILHLGNAQVGELLKKEYLENPFIEQREGFSGEEYQWLEYYKSNMKEARAVAGPGGGPDARDTDEDAVKELPTSWCDWRMDIKEQLYDGRTPAAQRRLLEQMILLLDDHGFLAFSEAEGSGLLKIPVKQYRALRKQLMELEPEGIGCVSMGEYFLFQLMKKGIHVPDAFRDLCMNHLEDITEMTFIQIAHKIHASFQEVKRWVRVLGTLEPYPIRDSGMGSAAETVIPDILIVPRGGELEVRVNDYYTRQYCVSDFYRRTIKDEDNAELQEYMDRKLLRARQIYLAVSRRNRTICRVGEYLLKVQAGFFRGGFLAGMTYKMFAEELDIHESTVCRIVSNKYVSCPQGILPLKYFFSKGVDVVDGQGRVTGTMGKSSVKELIAFLIEKEPGDRPYSDGRLADMLKKEYGLRISRRTVSNYREEAGIRSVYERKA</sequence>
<name>A0AAW5C6V3_9FIRM</name>
<evidence type="ECO:0000256" key="6">
    <source>
        <dbReference type="ARBA" id="ARBA00023082"/>
    </source>
</evidence>
<evidence type="ECO:0000313" key="11">
    <source>
        <dbReference type="EMBL" id="MCG4748779.1"/>
    </source>
</evidence>
<evidence type="ECO:0000256" key="5">
    <source>
        <dbReference type="ARBA" id="ARBA00023015"/>
    </source>
</evidence>
<dbReference type="PANTHER" id="PTHR32248">
    <property type="entry name" value="RNA POLYMERASE SIGMA-54 FACTOR"/>
    <property type="match status" value="1"/>
</dbReference>
<feature type="domain" description="RNA polymerase sigma factor 54 DNA-binding" evidence="9">
    <location>
        <begin position="296"/>
        <end position="457"/>
    </location>
</feature>
<dbReference type="Pfam" id="PF00309">
    <property type="entry name" value="Sigma54_AID"/>
    <property type="match status" value="1"/>
</dbReference>
<dbReference type="InterPro" id="IPR000394">
    <property type="entry name" value="RNA_pol_sigma_54"/>
</dbReference>
<keyword evidence="3" id="KW-0808">Transferase</keyword>
<dbReference type="PROSITE" id="PS50044">
    <property type="entry name" value="SIGMA54_3"/>
    <property type="match status" value="1"/>
</dbReference>
<proteinExistence type="inferred from homology"/>
<dbReference type="PANTHER" id="PTHR32248:SF4">
    <property type="entry name" value="RNA POLYMERASE SIGMA-54 FACTOR"/>
    <property type="match status" value="1"/>
</dbReference>
<dbReference type="AlphaFoldDB" id="A0AAW5C6V3"/>
<dbReference type="InterPro" id="IPR007046">
    <property type="entry name" value="RNA_pol_sigma_54_core-bd"/>
</dbReference>
<evidence type="ECO:0000256" key="4">
    <source>
        <dbReference type="ARBA" id="ARBA00022695"/>
    </source>
</evidence>
<dbReference type="EMBL" id="JAKNGE010000043">
    <property type="protein sequence ID" value="MCG4748779.1"/>
    <property type="molecule type" value="Genomic_DNA"/>
</dbReference>
<evidence type="ECO:0000313" key="12">
    <source>
        <dbReference type="Proteomes" id="UP001299608"/>
    </source>
</evidence>
<evidence type="ECO:0000256" key="7">
    <source>
        <dbReference type="ARBA" id="ARBA00023125"/>
    </source>
</evidence>
<keyword evidence="8" id="KW-0804">Transcription</keyword>
<dbReference type="Pfam" id="PF04552">
    <property type="entry name" value="Sigma54_DBD"/>
    <property type="match status" value="1"/>
</dbReference>
<dbReference type="RefSeq" id="WP_238053895.1">
    <property type="nucleotide sequence ID" value="NZ_JAKNGE010000043.1"/>
</dbReference>